<dbReference type="RefSeq" id="WP_053926233.1">
    <property type="nucleotide sequence ID" value="NZ_JBIAXE010000025.1"/>
</dbReference>
<dbReference type="AlphaFoldDB" id="A0A0N0XSI3"/>
<dbReference type="PATRIC" id="fig|66876.3.peg.5976"/>
<evidence type="ECO:0000313" key="2">
    <source>
        <dbReference type="EMBL" id="KPC60868.1"/>
    </source>
</evidence>
<reference evidence="3" key="1">
    <citation type="submission" date="2015-07" db="EMBL/GenBank/DDBJ databases">
        <authorList>
            <person name="Ju K.-S."/>
            <person name="Doroghazi J.R."/>
            <person name="Metcalf W.W."/>
        </authorList>
    </citation>
    <scope>NUCLEOTIDE SEQUENCE [LARGE SCALE GENOMIC DNA]</scope>
    <source>
        <strain evidence="3">NRRL ISP-5002</strain>
    </source>
</reference>
<gene>
    <name evidence="2" type="ORF">ADL29_27320</name>
</gene>
<evidence type="ECO:0000256" key="1">
    <source>
        <dbReference type="SAM" id="Phobius"/>
    </source>
</evidence>
<comment type="caution">
    <text evidence="2">The sequence shown here is derived from an EMBL/GenBank/DDBJ whole genome shotgun (WGS) entry which is preliminary data.</text>
</comment>
<proteinExistence type="predicted"/>
<keyword evidence="1" id="KW-0472">Membrane</keyword>
<keyword evidence="1" id="KW-1133">Transmembrane helix</keyword>
<feature type="transmembrane region" description="Helical" evidence="1">
    <location>
        <begin position="21"/>
        <end position="51"/>
    </location>
</feature>
<protein>
    <submittedName>
        <fullName evidence="2">Uncharacterized protein</fullName>
    </submittedName>
</protein>
<evidence type="ECO:0000313" key="3">
    <source>
        <dbReference type="Proteomes" id="UP000037982"/>
    </source>
</evidence>
<name>A0A0N0XSI3_9ACTN</name>
<organism evidence="2 3">
    <name type="scientific">Streptomyces chattanoogensis</name>
    <dbReference type="NCBI Taxonomy" id="66876"/>
    <lineage>
        <taxon>Bacteria</taxon>
        <taxon>Bacillati</taxon>
        <taxon>Actinomycetota</taxon>
        <taxon>Actinomycetes</taxon>
        <taxon>Kitasatosporales</taxon>
        <taxon>Streptomycetaceae</taxon>
        <taxon>Streptomyces</taxon>
    </lineage>
</organism>
<accession>A0A0N0XSI3</accession>
<dbReference type="Proteomes" id="UP000037982">
    <property type="component" value="Unassembled WGS sequence"/>
</dbReference>
<dbReference type="EMBL" id="LGKG01000154">
    <property type="protein sequence ID" value="KPC60868.1"/>
    <property type="molecule type" value="Genomic_DNA"/>
</dbReference>
<sequence length="69" mass="6869">MSCDDDRQLGDRAGQLRRGTAWLLLTAALGGLGAGIALGQGLLVAGGLVLAGVSGHLLAPDGGRPTHPR</sequence>
<keyword evidence="3" id="KW-1185">Reference proteome</keyword>
<keyword evidence="1" id="KW-0812">Transmembrane</keyword>